<keyword evidence="1" id="KW-1133">Transmembrane helix</keyword>
<reference evidence="2" key="2">
    <citation type="journal article" date="2015" name="Fish Shellfish Immunol.">
        <title>Early steps in the European eel (Anguilla anguilla)-Vibrio vulnificus interaction in the gills: Role of the RtxA13 toxin.</title>
        <authorList>
            <person name="Callol A."/>
            <person name="Pajuelo D."/>
            <person name="Ebbesson L."/>
            <person name="Teles M."/>
            <person name="MacKenzie S."/>
            <person name="Amaro C."/>
        </authorList>
    </citation>
    <scope>NUCLEOTIDE SEQUENCE</scope>
</reference>
<evidence type="ECO:0000313" key="2">
    <source>
        <dbReference type="EMBL" id="JAH00639.1"/>
    </source>
</evidence>
<name>A0A0E9P7Z8_ANGAN</name>
<proteinExistence type="predicted"/>
<keyword evidence="1" id="KW-0472">Membrane</keyword>
<dbReference type="EMBL" id="GBXM01107938">
    <property type="protein sequence ID" value="JAH00639.1"/>
    <property type="molecule type" value="Transcribed_RNA"/>
</dbReference>
<organism evidence="2">
    <name type="scientific">Anguilla anguilla</name>
    <name type="common">European freshwater eel</name>
    <name type="synonym">Muraena anguilla</name>
    <dbReference type="NCBI Taxonomy" id="7936"/>
    <lineage>
        <taxon>Eukaryota</taxon>
        <taxon>Metazoa</taxon>
        <taxon>Chordata</taxon>
        <taxon>Craniata</taxon>
        <taxon>Vertebrata</taxon>
        <taxon>Euteleostomi</taxon>
        <taxon>Actinopterygii</taxon>
        <taxon>Neopterygii</taxon>
        <taxon>Teleostei</taxon>
        <taxon>Anguilliformes</taxon>
        <taxon>Anguillidae</taxon>
        <taxon>Anguilla</taxon>
    </lineage>
</organism>
<reference evidence="2" key="1">
    <citation type="submission" date="2014-11" db="EMBL/GenBank/DDBJ databases">
        <authorList>
            <person name="Amaro Gonzalez C."/>
        </authorList>
    </citation>
    <scope>NUCLEOTIDE SEQUENCE</scope>
</reference>
<feature type="transmembrane region" description="Helical" evidence="1">
    <location>
        <begin position="12"/>
        <end position="30"/>
    </location>
</feature>
<protein>
    <submittedName>
        <fullName evidence="2">Uncharacterized protein</fullName>
    </submittedName>
</protein>
<dbReference type="AlphaFoldDB" id="A0A0E9P7Z8"/>
<accession>A0A0E9P7Z8</accession>
<keyword evidence="1" id="KW-0812">Transmembrane</keyword>
<sequence length="31" mass="3921">MSWDSIWRRFTDFQYLFHTPFIGTLFLFNFS</sequence>
<evidence type="ECO:0000256" key="1">
    <source>
        <dbReference type="SAM" id="Phobius"/>
    </source>
</evidence>